<proteinExistence type="predicted"/>
<dbReference type="EMBL" id="CAJNOJ010000177">
    <property type="protein sequence ID" value="CAF1246735.1"/>
    <property type="molecule type" value="Genomic_DNA"/>
</dbReference>
<dbReference type="InterPro" id="IPR024679">
    <property type="entry name" value="Ipi1_N"/>
</dbReference>
<dbReference type="AlphaFoldDB" id="A0A814ZVS5"/>
<keyword evidence="5" id="KW-1185">Reference proteome</keyword>
<reference evidence="3" key="1">
    <citation type="submission" date="2021-02" db="EMBL/GenBank/DDBJ databases">
        <authorList>
            <person name="Nowell W R."/>
        </authorList>
    </citation>
    <scope>NUCLEOTIDE SEQUENCE</scope>
</reference>
<dbReference type="Gene3D" id="1.25.10.10">
    <property type="entry name" value="Leucine-rich Repeat Variant"/>
    <property type="match status" value="1"/>
</dbReference>
<evidence type="ECO:0000313" key="6">
    <source>
        <dbReference type="Proteomes" id="UP000663852"/>
    </source>
</evidence>
<evidence type="ECO:0000313" key="4">
    <source>
        <dbReference type="EMBL" id="CAF1531806.1"/>
    </source>
</evidence>
<dbReference type="InterPro" id="IPR016024">
    <property type="entry name" value="ARM-type_fold"/>
</dbReference>
<organism evidence="3 6">
    <name type="scientific">Adineta ricciae</name>
    <name type="common">Rotifer</name>
    <dbReference type="NCBI Taxonomy" id="249248"/>
    <lineage>
        <taxon>Eukaryota</taxon>
        <taxon>Metazoa</taxon>
        <taxon>Spiralia</taxon>
        <taxon>Gnathifera</taxon>
        <taxon>Rotifera</taxon>
        <taxon>Eurotatoria</taxon>
        <taxon>Bdelloidea</taxon>
        <taxon>Adinetida</taxon>
        <taxon>Adinetidae</taxon>
        <taxon>Adineta</taxon>
    </lineage>
</organism>
<evidence type="ECO:0000259" key="2">
    <source>
        <dbReference type="Pfam" id="PF12333"/>
    </source>
</evidence>
<name>A0A814ZVS5_ADIRI</name>
<feature type="region of interest" description="Disordered" evidence="1">
    <location>
        <begin position="1"/>
        <end position="35"/>
    </location>
</feature>
<comment type="caution">
    <text evidence="3">The sequence shown here is derived from an EMBL/GenBank/DDBJ whole genome shotgun (WGS) entry which is preliminary data.</text>
</comment>
<dbReference type="InterPro" id="IPR011989">
    <property type="entry name" value="ARM-like"/>
</dbReference>
<evidence type="ECO:0000313" key="5">
    <source>
        <dbReference type="Proteomes" id="UP000663828"/>
    </source>
</evidence>
<gene>
    <name evidence="3" type="ORF">EDS130_LOCUS27751</name>
    <name evidence="4" type="ORF">XAT740_LOCUS41527</name>
</gene>
<accession>A0A814ZVS5</accession>
<dbReference type="SUPFAM" id="SSF48371">
    <property type="entry name" value="ARM repeat"/>
    <property type="match status" value="1"/>
</dbReference>
<sequence>MARKKHQTYEGLGTKARDKPPVKKGLTKKKKEQKDFQKVKLKAGKLRPKGVNETKLEFQSKAILIREQLREDGAPERIQDILLRLRKGSASQKLAVLDALKTRLQNDEINSWLPSLQSLMDSCTSYLSLESVSHYRSALQCLKTIFSRVEPVESLDPLMSLISQRLISLMTHLNDDIRERSVPVLELLLHQTYSSNLLTNHALSILESLLQQLMKTSRSERQFISTIDSTTAGSNSGHARLLDCIAQLVNIIFDKYNSEQPNTKDTDEDDGQDRTLFDELHRAKLKPFRLVDQLFQIRSDSQILSRVLDLLLKVLLQFWSEMRIHLGDRHHHRDALSCLWCCTRIFHRLMNSILSSQHYTELHSIIAQHSSSIHKHLLQNFPFDEHQGSDILSSKQVQQKNLTVRRLNIHIIDLLSTQFPRIQEQITKNLNQSSFQLKSDQMQPLLNYMFDLLNNNENLNVHETKDTLDYIEKCIRSFRDDAIIQQCIDGISKYIQRSINDLHTNAIAFRIICDSISLKIAKLDPQLITSLPADDMVWFVFQVLRSSESEFNKNERKDILERMTQIFSFELDPFSIVLNNIWIDYFAILKVSTGIEQRLLITWLYGINAKQPLNNSCLLSLQQYIQWYWLESESIHLLLGILLRQFDRHGENLCSMNEFSLFLLRLLFPSFKIDGYVTEKITDVDANRTFKYGEIIINHLQQLKVHRDDVIEALWIRIENAFMNNRIKQLKWFEWTTIYSLISIDNEIFPNSIVQSRLGVHLIQTVQQLPRTSDQQFTQFIVSRVRTSPALKRLLKECLALTGNDQELYAMCISLLD</sequence>
<dbReference type="OrthoDB" id="361362at2759"/>
<dbReference type="Proteomes" id="UP000663852">
    <property type="component" value="Unassembled WGS sequence"/>
</dbReference>
<protein>
    <recommendedName>
        <fullName evidence="2">Pre-rRNA-processing protein Ipi1 N-terminal domain-containing protein</fullName>
    </recommendedName>
</protein>
<evidence type="ECO:0000256" key="1">
    <source>
        <dbReference type="SAM" id="MobiDB-lite"/>
    </source>
</evidence>
<dbReference type="EMBL" id="CAJNOR010004863">
    <property type="protein sequence ID" value="CAF1531806.1"/>
    <property type="molecule type" value="Genomic_DNA"/>
</dbReference>
<evidence type="ECO:0000313" key="3">
    <source>
        <dbReference type="EMBL" id="CAF1246735.1"/>
    </source>
</evidence>
<dbReference type="Pfam" id="PF12333">
    <property type="entry name" value="Ipi1_N"/>
    <property type="match status" value="1"/>
</dbReference>
<dbReference type="Proteomes" id="UP000663828">
    <property type="component" value="Unassembled WGS sequence"/>
</dbReference>
<feature type="domain" description="Pre-rRNA-processing protein Ipi1 N-terminal" evidence="2">
    <location>
        <begin position="154"/>
        <end position="234"/>
    </location>
</feature>